<protein>
    <submittedName>
        <fullName evidence="1">Uncharacterized protein</fullName>
    </submittedName>
</protein>
<keyword evidence="2" id="KW-1185">Reference proteome</keyword>
<gene>
    <name evidence="1" type="ORF">Ddye_028217</name>
</gene>
<dbReference type="AlphaFoldDB" id="A0AAD9TR19"/>
<proteinExistence type="predicted"/>
<organism evidence="1 2">
    <name type="scientific">Dipteronia dyeriana</name>
    <dbReference type="NCBI Taxonomy" id="168575"/>
    <lineage>
        <taxon>Eukaryota</taxon>
        <taxon>Viridiplantae</taxon>
        <taxon>Streptophyta</taxon>
        <taxon>Embryophyta</taxon>
        <taxon>Tracheophyta</taxon>
        <taxon>Spermatophyta</taxon>
        <taxon>Magnoliopsida</taxon>
        <taxon>eudicotyledons</taxon>
        <taxon>Gunneridae</taxon>
        <taxon>Pentapetalae</taxon>
        <taxon>rosids</taxon>
        <taxon>malvids</taxon>
        <taxon>Sapindales</taxon>
        <taxon>Sapindaceae</taxon>
        <taxon>Hippocastanoideae</taxon>
        <taxon>Acereae</taxon>
        <taxon>Dipteronia</taxon>
    </lineage>
</organism>
<evidence type="ECO:0000313" key="1">
    <source>
        <dbReference type="EMBL" id="KAK2640422.1"/>
    </source>
</evidence>
<evidence type="ECO:0000313" key="2">
    <source>
        <dbReference type="Proteomes" id="UP001280121"/>
    </source>
</evidence>
<accession>A0AAD9TR19</accession>
<dbReference type="Proteomes" id="UP001280121">
    <property type="component" value="Unassembled WGS sequence"/>
</dbReference>
<name>A0AAD9TR19_9ROSI</name>
<sequence length="67" mass="7932">MPIQPGLPSPLKFVLPSFFNSFSHESKMVRTAIRGLVRSQGSNRRRDIRQVEQNFVDHPYFRKQMRD</sequence>
<dbReference type="EMBL" id="JANJYI010000008">
    <property type="protein sequence ID" value="KAK2640422.1"/>
    <property type="molecule type" value="Genomic_DNA"/>
</dbReference>
<reference evidence="1" key="1">
    <citation type="journal article" date="2023" name="Plant J.">
        <title>Genome sequences and population genomics provide insights into the demographic history, inbreeding, and mutation load of two 'living fossil' tree species of Dipteronia.</title>
        <authorList>
            <person name="Feng Y."/>
            <person name="Comes H.P."/>
            <person name="Chen J."/>
            <person name="Zhu S."/>
            <person name="Lu R."/>
            <person name="Zhang X."/>
            <person name="Li P."/>
            <person name="Qiu J."/>
            <person name="Olsen K.M."/>
            <person name="Qiu Y."/>
        </authorList>
    </citation>
    <scope>NUCLEOTIDE SEQUENCE</scope>
    <source>
        <strain evidence="1">KIB01</strain>
    </source>
</reference>
<comment type="caution">
    <text evidence="1">The sequence shown here is derived from an EMBL/GenBank/DDBJ whole genome shotgun (WGS) entry which is preliminary data.</text>
</comment>